<evidence type="ECO:0000313" key="2">
    <source>
        <dbReference type="Proteomes" id="UP000276133"/>
    </source>
</evidence>
<proteinExistence type="predicted"/>
<name>A0A3M7QKC6_BRAPC</name>
<organism evidence="1 2">
    <name type="scientific">Brachionus plicatilis</name>
    <name type="common">Marine rotifer</name>
    <name type="synonym">Brachionus muelleri</name>
    <dbReference type="NCBI Taxonomy" id="10195"/>
    <lineage>
        <taxon>Eukaryota</taxon>
        <taxon>Metazoa</taxon>
        <taxon>Spiralia</taxon>
        <taxon>Gnathifera</taxon>
        <taxon>Rotifera</taxon>
        <taxon>Eurotatoria</taxon>
        <taxon>Monogononta</taxon>
        <taxon>Pseudotrocha</taxon>
        <taxon>Ploima</taxon>
        <taxon>Brachionidae</taxon>
        <taxon>Brachionus</taxon>
    </lineage>
</organism>
<comment type="caution">
    <text evidence="1">The sequence shown here is derived from an EMBL/GenBank/DDBJ whole genome shotgun (WGS) entry which is preliminary data.</text>
</comment>
<gene>
    <name evidence="1" type="ORF">BpHYR1_022790</name>
</gene>
<protein>
    <submittedName>
        <fullName evidence="1">Uncharacterized protein</fullName>
    </submittedName>
</protein>
<dbReference type="Proteomes" id="UP000276133">
    <property type="component" value="Unassembled WGS sequence"/>
</dbReference>
<sequence length="62" mass="7318">MPRLKFCQTKTCSRKKFFNEFELMPNQYLSKLRINDINGLVIQTASLRQLSKMQIDLAVRNP</sequence>
<keyword evidence="2" id="KW-1185">Reference proteome</keyword>
<reference evidence="1 2" key="1">
    <citation type="journal article" date="2018" name="Sci. Rep.">
        <title>Genomic signatures of local adaptation to the degree of environmental predictability in rotifers.</title>
        <authorList>
            <person name="Franch-Gras L."/>
            <person name="Hahn C."/>
            <person name="Garcia-Roger E.M."/>
            <person name="Carmona M.J."/>
            <person name="Serra M."/>
            <person name="Gomez A."/>
        </authorList>
    </citation>
    <scope>NUCLEOTIDE SEQUENCE [LARGE SCALE GENOMIC DNA]</scope>
    <source>
        <strain evidence="1">HYR1</strain>
    </source>
</reference>
<dbReference type="EMBL" id="REGN01005822">
    <property type="protein sequence ID" value="RNA11906.1"/>
    <property type="molecule type" value="Genomic_DNA"/>
</dbReference>
<accession>A0A3M7QKC6</accession>
<evidence type="ECO:0000313" key="1">
    <source>
        <dbReference type="EMBL" id="RNA11906.1"/>
    </source>
</evidence>
<dbReference type="AlphaFoldDB" id="A0A3M7QKC6"/>